<dbReference type="AlphaFoldDB" id="A0A4Y2M376"/>
<evidence type="ECO:0000313" key="3">
    <source>
        <dbReference type="Proteomes" id="UP000499080"/>
    </source>
</evidence>
<proteinExistence type="predicted"/>
<sequence>MASAHTHNARLMNIKLVKLHTKRFMGCSGLVIRSRPRDRRVTGSKPDSPEDLPCMGPVARQIIHSGQTSSRWFGAEVWRRGASSGVVFVI</sequence>
<protein>
    <submittedName>
        <fullName evidence="2">Uncharacterized protein</fullName>
    </submittedName>
</protein>
<evidence type="ECO:0000313" key="2">
    <source>
        <dbReference type="EMBL" id="GBN20137.1"/>
    </source>
</evidence>
<dbReference type="Proteomes" id="UP000499080">
    <property type="component" value="Unassembled WGS sequence"/>
</dbReference>
<reference evidence="2 3" key="1">
    <citation type="journal article" date="2019" name="Sci. Rep.">
        <title>Orb-weaving spider Araneus ventricosus genome elucidates the spidroin gene catalogue.</title>
        <authorList>
            <person name="Kono N."/>
            <person name="Nakamura H."/>
            <person name="Ohtoshi R."/>
            <person name="Moran D.A.P."/>
            <person name="Shinohara A."/>
            <person name="Yoshida Y."/>
            <person name="Fujiwara M."/>
            <person name="Mori M."/>
            <person name="Tomita M."/>
            <person name="Arakawa K."/>
        </authorList>
    </citation>
    <scope>NUCLEOTIDE SEQUENCE [LARGE SCALE GENOMIC DNA]</scope>
</reference>
<dbReference type="EMBL" id="BGPR01006573">
    <property type="protein sequence ID" value="GBN20137.1"/>
    <property type="molecule type" value="Genomic_DNA"/>
</dbReference>
<name>A0A4Y2M376_ARAVE</name>
<feature type="region of interest" description="Disordered" evidence="1">
    <location>
        <begin position="35"/>
        <end position="54"/>
    </location>
</feature>
<accession>A0A4Y2M376</accession>
<keyword evidence="3" id="KW-1185">Reference proteome</keyword>
<evidence type="ECO:0000256" key="1">
    <source>
        <dbReference type="SAM" id="MobiDB-lite"/>
    </source>
</evidence>
<comment type="caution">
    <text evidence="2">The sequence shown here is derived from an EMBL/GenBank/DDBJ whole genome shotgun (WGS) entry which is preliminary data.</text>
</comment>
<gene>
    <name evidence="2" type="ORF">AVEN_227200_1</name>
</gene>
<organism evidence="2 3">
    <name type="scientific">Araneus ventricosus</name>
    <name type="common">Orbweaver spider</name>
    <name type="synonym">Epeira ventricosa</name>
    <dbReference type="NCBI Taxonomy" id="182803"/>
    <lineage>
        <taxon>Eukaryota</taxon>
        <taxon>Metazoa</taxon>
        <taxon>Ecdysozoa</taxon>
        <taxon>Arthropoda</taxon>
        <taxon>Chelicerata</taxon>
        <taxon>Arachnida</taxon>
        <taxon>Araneae</taxon>
        <taxon>Araneomorphae</taxon>
        <taxon>Entelegynae</taxon>
        <taxon>Araneoidea</taxon>
        <taxon>Araneidae</taxon>
        <taxon>Araneus</taxon>
    </lineage>
</organism>